<evidence type="ECO:0000256" key="4">
    <source>
        <dbReference type="ARBA" id="ARBA00022989"/>
    </source>
</evidence>
<organism evidence="7 8">
    <name type="scientific">Tannerella sp. oral taxon BU063 isolate Cell 2</name>
    <dbReference type="NCBI Taxonomy" id="1411148"/>
    <lineage>
        <taxon>Bacteria</taxon>
        <taxon>Pseudomonadati</taxon>
        <taxon>Bacteroidota</taxon>
        <taxon>Bacteroidia</taxon>
        <taxon>Bacteroidales</taxon>
        <taxon>Tannerellaceae</taxon>
        <taxon>Tannerella</taxon>
    </lineage>
</organism>
<feature type="transmembrane region" description="Helical" evidence="6">
    <location>
        <begin position="306"/>
        <end position="325"/>
    </location>
</feature>
<dbReference type="InterPro" id="IPR001991">
    <property type="entry name" value="Na-dicarboxylate_symporter"/>
</dbReference>
<name>W2C4X7_9BACT</name>
<protein>
    <submittedName>
        <fullName evidence="7">Glutamate/ aspartate transporter</fullName>
    </submittedName>
</protein>
<feature type="transmembrane region" description="Helical" evidence="6">
    <location>
        <begin position="195"/>
        <end position="215"/>
    </location>
</feature>
<dbReference type="GO" id="GO:0015293">
    <property type="term" value="F:symporter activity"/>
    <property type="evidence" value="ECO:0007669"/>
    <property type="project" value="InterPro"/>
</dbReference>
<evidence type="ECO:0000256" key="2">
    <source>
        <dbReference type="ARBA" id="ARBA00022448"/>
    </source>
</evidence>
<evidence type="ECO:0000256" key="3">
    <source>
        <dbReference type="ARBA" id="ARBA00022692"/>
    </source>
</evidence>
<feature type="transmembrane region" description="Helical" evidence="6">
    <location>
        <begin position="274"/>
        <end position="299"/>
    </location>
</feature>
<dbReference type="Gene3D" id="1.10.3860.10">
    <property type="entry name" value="Sodium:dicarboxylate symporter"/>
    <property type="match status" value="1"/>
</dbReference>
<feature type="transmembrane region" description="Helical" evidence="6">
    <location>
        <begin position="236"/>
        <end position="254"/>
    </location>
</feature>
<evidence type="ECO:0000313" key="7">
    <source>
        <dbReference type="EMBL" id="ETK02195.1"/>
    </source>
</evidence>
<dbReference type="Pfam" id="PF00375">
    <property type="entry name" value="SDF"/>
    <property type="match status" value="1"/>
</dbReference>
<keyword evidence="3 6" id="KW-0812">Transmembrane</keyword>
<dbReference type="PATRIC" id="fig|1411148.3.peg.813"/>
<dbReference type="PANTHER" id="PTHR42865:SF10">
    <property type="entry name" value="SODIUM:DICARBOXYLATE SYMPORTER FAMILY PROTEIN"/>
    <property type="match status" value="1"/>
</dbReference>
<dbReference type="Proteomes" id="UP000018837">
    <property type="component" value="Unassembled WGS sequence"/>
</dbReference>
<feature type="transmembrane region" description="Helical" evidence="6">
    <location>
        <begin position="331"/>
        <end position="357"/>
    </location>
</feature>
<feature type="transmembrane region" description="Helical" evidence="6">
    <location>
        <begin position="122"/>
        <end position="143"/>
    </location>
</feature>
<evidence type="ECO:0000256" key="5">
    <source>
        <dbReference type="ARBA" id="ARBA00023136"/>
    </source>
</evidence>
<keyword evidence="5 6" id="KW-0472">Membrane</keyword>
<dbReference type="AlphaFoldDB" id="W2C4X7"/>
<evidence type="ECO:0000256" key="6">
    <source>
        <dbReference type="SAM" id="Phobius"/>
    </source>
</evidence>
<proteinExistence type="predicted"/>
<dbReference type="GO" id="GO:0005886">
    <property type="term" value="C:plasma membrane"/>
    <property type="evidence" value="ECO:0007669"/>
    <property type="project" value="TreeGrafter"/>
</dbReference>
<sequence length="393" mass="41986">MKKILSNSIVILLIAVVVGLFTGRLVGEEGIRTILSIKQITGQIIFFLVPLIVIGFVAPSITALRQGATRLIFFAFLLAYVSSVGAATFAALVGYQTIPLLNIRPAEEGLRQLPELIFRVDIPPVMSVMSALLLAVFLGFGALRTSAVDVTRLLLQFRDIVLLLVRRVLMPVLPVYIAANFAALSYEGDVARLGIFLPVLAIVIVCHYLWLALLYGTASAYSRKNGWNVLRYYGPAYLTAWGTMSSAATLGVSLDCVRRSPILSRKVIDFSIPLFANIHLCGSVFAETFLVCVVSQLLYGHLPDPATLTLFIVLLGIFAVGAPGVPGGTVLASLGIVTSVLGFGDSGTALLIAIFALQDGFGTACNITGDGALSLITDTYAKRHVPDLEAEAL</sequence>
<evidence type="ECO:0000256" key="1">
    <source>
        <dbReference type="ARBA" id="ARBA00004141"/>
    </source>
</evidence>
<keyword evidence="4 6" id="KW-1133">Transmembrane helix</keyword>
<feature type="transmembrane region" description="Helical" evidence="6">
    <location>
        <begin position="43"/>
        <end position="64"/>
    </location>
</feature>
<comment type="subcellular location">
    <subcellularLocation>
        <location evidence="1">Membrane</location>
        <topology evidence="1">Multi-pass membrane protein</topology>
    </subcellularLocation>
</comment>
<evidence type="ECO:0000313" key="8">
    <source>
        <dbReference type="Proteomes" id="UP000018837"/>
    </source>
</evidence>
<keyword evidence="2" id="KW-0813">Transport</keyword>
<dbReference type="SUPFAM" id="SSF118215">
    <property type="entry name" value="Proton glutamate symport protein"/>
    <property type="match status" value="1"/>
</dbReference>
<feature type="transmembrane region" description="Helical" evidence="6">
    <location>
        <begin position="164"/>
        <end position="183"/>
    </location>
</feature>
<dbReference type="PANTHER" id="PTHR42865">
    <property type="entry name" value="PROTON/GLUTAMATE-ASPARTATE SYMPORTER"/>
    <property type="match status" value="1"/>
</dbReference>
<reference evidence="7 8" key="1">
    <citation type="submission" date="2013-11" db="EMBL/GenBank/DDBJ databases">
        <title>Single cell genomics of uncultured Tannerella BU063 (oral taxon 286).</title>
        <authorList>
            <person name="Beall C.J."/>
            <person name="Campbell A.G."/>
            <person name="Griffen A.L."/>
            <person name="Podar M."/>
            <person name="Leys E.J."/>
        </authorList>
    </citation>
    <scope>NUCLEOTIDE SEQUENCE [LARGE SCALE GENOMIC DNA]</scope>
    <source>
        <strain evidence="7">Cell 2</strain>
    </source>
</reference>
<dbReference type="InterPro" id="IPR036458">
    <property type="entry name" value="Na:dicarbo_symporter_sf"/>
</dbReference>
<gene>
    <name evidence="7" type="ORF">N425_05600</name>
</gene>
<feature type="transmembrane region" description="Helical" evidence="6">
    <location>
        <begin position="71"/>
        <end position="95"/>
    </location>
</feature>
<accession>W2C4X7</accession>
<dbReference type="EMBL" id="AYUF01000390">
    <property type="protein sequence ID" value="ETK02195.1"/>
    <property type="molecule type" value="Genomic_DNA"/>
</dbReference>
<dbReference type="PRINTS" id="PR00173">
    <property type="entry name" value="EDTRNSPORT"/>
</dbReference>
<comment type="caution">
    <text evidence="7">The sequence shown here is derived from an EMBL/GenBank/DDBJ whole genome shotgun (WGS) entry which is preliminary data.</text>
</comment>